<evidence type="ECO:0000256" key="1">
    <source>
        <dbReference type="PROSITE-ProRule" id="PRU00339"/>
    </source>
</evidence>
<dbReference type="InterPro" id="IPR011990">
    <property type="entry name" value="TPR-like_helical_dom_sf"/>
</dbReference>
<comment type="caution">
    <text evidence="2">The sequence shown here is derived from an EMBL/GenBank/DDBJ whole genome shotgun (WGS) entry which is preliminary data.</text>
</comment>
<feature type="repeat" description="TPR" evidence="1">
    <location>
        <begin position="81"/>
        <end position="114"/>
    </location>
</feature>
<dbReference type="Proteomes" id="UP000885779">
    <property type="component" value="Unassembled WGS sequence"/>
</dbReference>
<organism evidence="2">
    <name type="scientific">Caldithrix abyssi</name>
    <dbReference type="NCBI Taxonomy" id="187145"/>
    <lineage>
        <taxon>Bacteria</taxon>
        <taxon>Pseudomonadati</taxon>
        <taxon>Calditrichota</taxon>
        <taxon>Calditrichia</taxon>
        <taxon>Calditrichales</taxon>
        <taxon>Calditrichaceae</taxon>
        <taxon>Caldithrix</taxon>
    </lineage>
</organism>
<sequence length="336" mass="39052">MKKNEQAHISLIKGGTRSHIVIFLSVLLTMACSQVKQTAPISTGQSAYRHYSQALNYLTADQLPSALDEIERAIHINPDISTFYQLKGQILSRMNKPEEALQAYSKVLEFRSYNPVVLEQMAYLHAGQGRFLQAAHLMKKVLAQAPEKNILWLKVAEYYLQLDKLGFADNAVQSYRIRLNKENKPPDPEYFRMKGRIAYRRGEYKEVAENLQKCLRSMQLPAEDLIILVKSLFLSGQNNRAYDTLTASGLSVLKECEVYFLRGWYYFTLRNYKDARRQLELALQGDCDDVLIYFYLGKSYLRLNLPEKARQMFDIYRQRSDKPELIKQLDEELHLE</sequence>
<gene>
    <name evidence="2" type="ORF">ENK44_14020</name>
</gene>
<dbReference type="Pfam" id="PF13432">
    <property type="entry name" value="TPR_16"/>
    <property type="match status" value="2"/>
</dbReference>
<dbReference type="Gene3D" id="1.25.40.10">
    <property type="entry name" value="Tetratricopeptide repeat domain"/>
    <property type="match status" value="2"/>
</dbReference>
<evidence type="ECO:0000313" key="2">
    <source>
        <dbReference type="EMBL" id="HGY56819.1"/>
    </source>
</evidence>
<protein>
    <submittedName>
        <fullName evidence="2">Tetratricopeptide repeat protein</fullName>
    </submittedName>
</protein>
<dbReference type="InterPro" id="IPR019734">
    <property type="entry name" value="TPR_rpt"/>
</dbReference>
<proteinExistence type="predicted"/>
<dbReference type="PANTHER" id="PTHR12558">
    <property type="entry name" value="CELL DIVISION CYCLE 16,23,27"/>
    <property type="match status" value="1"/>
</dbReference>
<dbReference type="PROSITE" id="PS50005">
    <property type="entry name" value="TPR"/>
    <property type="match status" value="1"/>
</dbReference>
<dbReference type="EMBL" id="DRQG01000131">
    <property type="protein sequence ID" value="HGY56819.1"/>
    <property type="molecule type" value="Genomic_DNA"/>
</dbReference>
<dbReference type="SMART" id="SM00028">
    <property type="entry name" value="TPR"/>
    <property type="match status" value="6"/>
</dbReference>
<dbReference type="PANTHER" id="PTHR12558:SF13">
    <property type="entry name" value="CELL DIVISION CYCLE PROTEIN 27 HOMOLOG"/>
    <property type="match status" value="1"/>
</dbReference>
<dbReference type="Pfam" id="PF13181">
    <property type="entry name" value="TPR_8"/>
    <property type="match status" value="1"/>
</dbReference>
<name>A0A7V4U2Y3_CALAY</name>
<dbReference type="PROSITE" id="PS51257">
    <property type="entry name" value="PROKAR_LIPOPROTEIN"/>
    <property type="match status" value="1"/>
</dbReference>
<dbReference type="AlphaFoldDB" id="A0A7V4U2Y3"/>
<dbReference type="SUPFAM" id="SSF48452">
    <property type="entry name" value="TPR-like"/>
    <property type="match status" value="2"/>
</dbReference>
<accession>A0A7V4U2Y3</accession>
<reference evidence="2" key="1">
    <citation type="journal article" date="2020" name="mSystems">
        <title>Genome- and Community-Level Interaction Insights into Carbon Utilization and Element Cycling Functions of Hydrothermarchaeota in Hydrothermal Sediment.</title>
        <authorList>
            <person name="Zhou Z."/>
            <person name="Liu Y."/>
            <person name="Xu W."/>
            <person name="Pan J."/>
            <person name="Luo Z.H."/>
            <person name="Li M."/>
        </authorList>
    </citation>
    <scope>NUCLEOTIDE SEQUENCE [LARGE SCALE GENOMIC DNA]</scope>
    <source>
        <strain evidence="2">HyVt-577</strain>
    </source>
</reference>
<keyword evidence="1" id="KW-0802">TPR repeat</keyword>